<dbReference type="InterPro" id="IPR048300">
    <property type="entry name" value="TACO1_YebC-like_2nd/3rd_dom"/>
</dbReference>
<keyword evidence="3 6" id="KW-0805">Transcription regulation</keyword>
<evidence type="ECO:0000259" key="8">
    <source>
        <dbReference type="Pfam" id="PF20772"/>
    </source>
</evidence>
<dbReference type="NCBIfam" id="TIGR01033">
    <property type="entry name" value="YebC/PmpR family DNA-binding transcriptional regulator"/>
    <property type="match status" value="1"/>
</dbReference>
<feature type="domain" description="TACO1/YebC-like N-terminal" evidence="8">
    <location>
        <begin position="5"/>
        <end position="76"/>
    </location>
</feature>
<dbReference type="SUPFAM" id="SSF75625">
    <property type="entry name" value="YebC-like"/>
    <property type="match status" value="1"/>
</dbReference>
<evidence type="ECO:0000256" key="6">
    <source>
        <dbReference type="HAMAP-Rule" id="MF_00693"/>
    </source>
</evidence>
<dbReference type="InterPro" id="IPR029072">
    <property type="entry name" value="YebC-like"/>
</dbReference>
<accession>A0A1J4U0E7</accession>
<dbReference type="NCBIfam" id="NF001030">
    <property type="entry name" value="PRK00110.1"/>
    <property type="match status" value="1"/>
</dbReference>
<dbReference type="Gene3D" id="3.30.70.980">
    <property type="match status" value="2"/>
</dbReference>
<organism evidence="9 10">
    <name type="scientific">Candidatus Kuenenbacteria bacterium CG1_02_38_13</name>
    <dbReference type="NCBI Taxonomy" id="1805235"/>
    <lineage>
        <taxon>Bacteria</taxon>
        <taxon>Candidatus Kueneniibacteriota</taxon>
    </lineage>
</organism>
<evidence type="ECO:0000256" key="1">
    <source>
        <dbReference type="ARBA" id="ARBA00008724"/>
    </source>
</evidence>
<dbReference type="PANTHER" id="PTHR12532:SF6">
    <property type="entry name" value="TRANSCRIPTIONAL REGULATORY PROTEIN YEBC-RELATED"/>
    <property type="match status" value="1"/>
</dbReference>
<dbReference type="InterPro" id="IPR026564">
    <property type="entry name" value="Transcrip_reg_TACO1-like_dom3"/>
</dbReference>
<dbReference type="GO" id="GO:0003677">
    <property type="term" value="F:DNA binding"/>
    <property type="evidence" value="ECO:0007669"/>
    <property type="project" value="UniProtKB-UniRule"/>
</dbReference>
<sequence>MSGHSKWATTKRAKAVVDAKRGNLFTKLSNNIVVAARQGGSNMDSNFKLRMAIDKAKAASMPKENIERAIKRGTGELQGQIIEETVYGGLLPGQYPVIIKCLSDNKNRTLNEIKTALQKGGGQLVDLNAVAWQFENKGVIKIKNQELKINGEELEMKVIEAGPDDYEIGDDEITIYTKPEDLQRVKESLEKSGLKIDSADLEMVAKEKKEVADREVEKIQNIFEGLEELEDVSDYYTNIK</sequence>
<comment type="similarity">
    <text evidence="1 6">Belongs to the TACO1 family.</text>
</comment>
<dbReference type="AlphaFoldDB" id="A0A1J4U0E7"/>
<evidence type="ECO:0000313" key="9">
    <source>
        <dbReference type="EMBL" id="OIO16747.1"/>
    </source>
</evidence>
<protein>
    <recommendedName>
        <fullName evidence="6">Probable transcriptional regulatory protein AUJ29_02365</fullName>
    </recommendedName>
</protein>
<evidence type="ECO:0000313" key="10">
    <source>
        <dbReference type="Proteomes" id="UP000182465"/>
    </source>
</evidence>
<evidence type="ECO:0000259" key="7">
    <source>
        <dbReference type="Pfam" id="PF01709"/>
    </source>
</evidence>
<dbReference type="NCBIfam" id="NF009044">
    <property type="entry name" value="PRK12378.1"/>
    <property type="match status" value="1"/>
</dbReference>
<dbReference type="Pfam" id="PF01709">
    <property type="entry name" value="Transcrip_reg"/>
    <property type="match status" value="1"/>
</dbReference>
<dbReference type="InterPro" id="IPR002876">
    <property type="entry name" value="Transcrip_reg_TACO1-like"/>
</dbReference>
<dbReference type="Pfam" id="PF20772">
    <property type="entry name" value="TACO1_YebC_N"/>
    <property type="match status" value="1"/>
</dbReference>
<evidence type="ECO:0000256" key="4">
    <source>
        <dbReference type="ARBA" id="ARBA00023125"/>
    </source>
</evidence>
<dbReference type="Proteomes" id="UP000182465">
    <property type="component" value="Unassembled WGS sequence"/>
</dbReference>
<dbReference type="Gene3D" id="1.10.10.200">
    <property type="match status" value="1"/>
</dbReference>
<dbReference type="FunFam" id="1.10.10.200:FF:000002">
    <property type="entry name" value="Probable transcriptional regulatory protein CLM62_37755"/>
    <property type="match status" value="1"/>
</dbReference>
<keyword evidence="4 6" id="KW-0238">DNA-binding</keyword>
<dbReference type="EMBL" id="MNVB01000053">
    <property type="protein sequence ID" value="OIO16747.1"/>
    <property type="molecule type" value="Genomic_DNA"/>
</dbReference>
<keyword evidence="2 6" id="KW-0963">Cytoplasm</keyword>
<reference evidence="9 10" key="1">
    <citation type="journal article" date="2016" name="Environ. Microbiol.">
        <title>Genomic resolution of a cold subsurface aquifer community provides metabolic insights for novel microbes adapted to high CO concentrations.</title>
        <authorList>
            <person name="Probst A.J."/>
            <person name="Castelle C.J."/>
            <person name="Singh A."/>
            <person name="Brown C.T."/>
            <person name="Anantharaman K."/>
            <person name="Sharon I."/>
            <person name="Hug L.A."/>
            <person name="Burstein D."/>
            <person name="Emerson J.B."/>
            <person name="Thomas B.C."/>
            <person name="Banfield J.F."/>
        </authorList>
    </citation>
    <scope>NUCLEOTIDE SEQUENCE [LARGE SCALE GENOMIC DNA]</scope>
    <source>
        <strain evidence="9">CG1_02_38_13</strain>
    </source>
</reference>
<gene>
    <name evidence="9" type="ORF">AUJ29_02365</name>
</gene>
<dbReference type="GO" id="GO:0006355">
    <property type="term" value="P:regulation of DNA-templated transcription"/>
    <property type="evidence" value="ECO:0007669"/>
    <property type="project" value="UniProtKB-UniRule"/>
</dbReference>
<dbReference type="InterPro" id="IPR017856">
    <property type="entry name" value="Integrase-like_N"/>
</dbReference>
<dbReference type="InterPro" id="IPR049083">
    <property type="entry name" value="TACO1_YebC_N"/>
</dbReference>
<dbReference type="PANTHER" id="PTHR12532">
    <property type="entry name" value="TRANSLATIONAL ACTIVATOR OF CYTOCHROME C OXIDASE 1"/>
    <property type="match status" value="1"/>
</dbReference>
<comment type="subcellular location">
    <subcellularLocation>
        <location evidence="6">Cytoplasm</location>
    </subcellularLocation>
</comment>
<evidence type="ECO:0000256" key="2">
    <source>
        <dbReference type="ARBA" id="ARBA00022490"/>
    </source>
</evidence>
<feature type="domain" description="TACO1/YebC-like second and third" evidence="7">
    <location>
        <begin position="83"/>
        <end position="239"/>
    </location>
</feature>
<dbReference type="GO" id="GO:0005829">
    <property type="term" value="C:cytosol"/>
    <property type="evidence" value="ECO:0007669"/>
    <property type="project" value="TreeGrafter"/>
</dbReference>
<evidence type="ECO:0000256" key="3">
    <source>
        <dbReference type="ARBA" id="ARBA00023015"/>
    </source>
</evidence>
<keyword evidence="5 6" id="KW-0804">Transcription</keyword>
<dbReference type="HAMAP" id="MF_00693">
    <property type="entry name" value="Transcrip_reg_TACO1"/>
    <property type="match status" value="1"/>
</dbReference>
<evidence type="ECO:0000256" key="5">
    <source>
        <dbReference type="ARBA" id="ARBA00023163"/>
    </source>
</evidence>
<name>A0A1J4U0E7_9BACT</name>
<proteinExistence type="inferred from homology"/>
<comment type="caution">
    <text evidence="9">The sequence shown here is derived from an EMBL/GenBank/DDBJ whole genome shotgun (WGS) entry which is preliminary data.</text>
</comment>